<dbReference type="InterPro" id="IPR036117">
    <property type="entry name" value="DhaL_dom_sf"/>
</dbReference>
<dbReference type="RefSeq" id="WP_376978437.1">
    <property type="nucleotide sequence ID" value="NZ_JBHLSV010000004.1"/>
</dbReference>
<keyword evidence="5" id="KW-1185">Reference proteome</keyword>
<dbReference type="EC" id="2.7.1.121" evidence="4"/>
<dbReference type="InterPro" id="IPR050861">
    <property type="entry name" value="Dihydroxyacetone_Kinase"/>
</dbReference>
<dbReference type="NCBIfam" id="TIGR02365">
    <property type="entry name" value="dha_L_ycgS"/>
    <property type="match status" value="1"/>
</dbReference>
<evidence type="ECO:0000259" key="3">
    <source>
        <dbReference type="PROSITE" id="PS51480"/>
    </source>
</evidence>
<keyword evidence="1 4" id="KW-0808">Transferase</keyword>
<dbReference type="GO" id="GO:0047324">
    <property type="term" value="F:phosphoenolpyruvate-glycerone phosphotransferase activity"/>
    <property type="evidence" value="ECO:0007669"/>
    <property type="project" value="UniProtKB-EC"/>
</dbReference>
<dbReference type="SUPFAM" id="SSF101473">
    <property type="entry name" value="DhaL-like"/>
    <property type="match status" value="1"/>
</dbReference>
<accession>A0ABV6R9V4</accession>
<dbReference type="EMBL" id="JBHLSV010000004">
    <property type="protein sequence ID" value="MFC0673122.1"/>
    <property type="molecule type" value="Genomic_DNA"/>
</dbReference>
<dbReference type="PANTHER" id="PTHR28629:SF4">
    <property type="entry name" value="TRIOKINASE_FMN CYCLASE"/>
    <property type="match status" value="1"/>
</dbReference>
<reference evidence="4 5" key="1">
    <citation type="submission" date="2024-09" db="EMBL/GenBank/DDBJ databases">
        <authorList>
            <person name="Sun Q."/>
            <person name="Mori K."/>
        </authorList>
    </citation>
    <scope>NUCLEOTIDE SEQUENCE [LARGE SCALE GENOMIC DNA]</scope>
    <source>
        <strain evidence="4 5">CICC 10874</strain>
    </source>
</reference>
<evidence type="ECO:0000256" key="1">
    <source>
        <dbReference type="ARBA" id="ARBA00022679"/>
    </source>
</evidence>
<organism evidence="4 5">
    <name type="scientific">Brachybacterium hainanense</name>
    <dbReference type="NCBI Taxonomy" id="1541174"/>
    <lineage>
        <taxon>Bacteria</taxon>
        <taxon>Bacillati</taxon>
        <taxon>Actinomycetota</taxon>
        <taxon>Actinomycetes</taxon>
        <taxon>Micrococcales</taxon>
        <taxon>Dermabacteraceae</taxon>
        <taxon>Brachybacterium</taxon>
    </lineage>
</organism>
<dbReference type="SMART" id="SM01120">
    <property type="entry name" value="Dak2"/>
    <property type="match status" value="1"/>
</dbReference>
<name>A0ABV6R9V4_9MICO</name>
<comment type="caution">
    <text evidence="4">The sequence shown here is derived from an EMBL/GenBank/DDBJ whole genome shotgun (WGS) entry which is preliminary data.</text>
</comment>
<dbReference type="InterPro" id="IPR004007">
    <property type="entry name" value="DhaL_dom"/>
</dbReference>
<dbReference type="Pfam" id="PF02734">
    <property type="entry name" value="Dak2"/>
    <property type="match status" value="1"/>
</dbReference>
<dbReference type="Proteomes" id="UP001589793">
    <property type="component" value="Unassembled WGS sequence"/>
</dbReference>
<evidence type="ECO:0000313" key="5">
    <source>
        <dbReference type="Proteomes" id="UP001589793"/>
    </source>
</evidence>
<dbReference type="Gene3D" id="1.25.40.340">
    <property type="match status" value="1"/>
</dbReference>
<sequence length="221" mass="22029">MTTSLSLEDLTAWLTAFAREVDAQEALLTSLDAAIGDADHGANMVRGTRSVAQSLAAQTPRTASELLLRAGTTLVSSVGGAAGPLYGTFFLRMSREAGAVTELDARGLGAALRAGLEGLVLRGRAEVGDKTLVDALSPAVAAFEGEAAAGGDVAAAAQAAAVAAAAGRDAARMLEARKGRASLLGERSIGHVDPGSASAALLMECLAEAALGSSAAPITRS</sequence>
<protein>
    <submittedName>
        <fullName evidence="4">Dihydroxyacetone kinase subunit DhaL</fullName>
        <ecNumber evidence="4">2.7.1.121</ecNumber>
    </submittedName>
</protein>
<gene>
    <name evidence="4" type="primary">dhaL</name>
    <name evidence="4" type="ORF">ACFFF6_04030</name>
</gene>
<dbReference type="PANTHER" id="PTHR28629">
    <property type="entry name" value="TRIOKINASE/FMN CYCLASE"/>
    <property type="match status" value="1"/>
</dbReference>
<keyword evidence="2 4" id="KW-0418">Kinase</keyword>
<proteinExistence type="predicted"/>
<dbReference type="InterPro" id="IPR012737">
    <property type="entry name" value="DhaK_L_YcgS"/>
</dbReference>
<evidence type="ECO:0000256" key="2">
    <source>
        <dbReference type="ARBA" id="ARBA00022777"/>
    </source>
</evidence>
<evidence type="ECO:0000313" key="4">
    <source>
        <dbReference type="EMBL" id="MFC0673122.1"/>
    </source>
</evidence>
<dbReference type="PROSITE" id="PS51480">
    <property type="entry name" value="DHAL"/>
    <property type="match status" value="1"/>
</dbReference>
<feature type="domain" description="DhaL" evidence="3">
    <location>
        <begin position="8"/>
        <end position="208"/>
    </location>
</feature>